<keyword evidence="4" id="KW-0411">Iron-sulfur</keyword>
<dbReference type="PANTHER" id="PTHR21496">
    <property type="entry name" value="FERREDOXIN-RELATED"/>
    <property type="match status" value="1"/>
</dbReference>
<evidence type="ECO:0000256" key="3">
    <source>
        <dbReference type="ARBA" id="ARBA00023004"/>
    </source>
</evidence>
<evidence type="ECO:0000313" key="6">
    <source>
        <dbReference type="EMBL" id="PVZ94417.1"/>
    </source>
</evidence>
<evidence type="ECO:0000259" key="5">
    <source>
        <dbReference type="PROSITE" id="PS51296"/>
    </source>
</evidence>
<dbReference type="EMBL" id="QEOP01000002">
    <property type="protein sequence ID" value="PVZ94417.1"/>
    <property type="molecule type" value="Genomic_DNA"/>
</dbReference>
<name>A0A2V1HVM7_9MICO</name>
<keyword evidence="3" id="KW-0408">Iron</keyword>
<dbReference type="RefSeq" id="WP_116756928.1">
    <property type="nucleotide sequence ID" value="NZ_JBHUEX010000001.1"/>
</dbReference>
<dbReference type="GO" id="GO:0046872">
    <property type="term" value="F:metal ion binding"/>
    <property type="evidence" value="ECO:0007669"/>
    <property type="project" value="UniProtKB-KW"/>
</dbReference>
<protein>
    <submittedName>
        <fullName evidence="6">Non-heme iron oxygenase ferredoxin subunit</fullName>
    </submittedName>
</protein>
<dbReference type="SUPFAM" id="SSF50022">
    <property type="entry name" value="ISP domain"/>
    <property type="match status" value="1"/>
</dbReference>
<dbReference type="OrthoDB" id="147178at2"/>
<dbReference type="PANTHER" id="PTHR21496:SF23">
    <property type="entry name" value="3-PHENYLPROPIONATE_CINNAMIC ACID DIOXYGENASE FERREDOXIN SUBUNIT"/>
    <property type="match status" value="1"/>
</dbReference>
<dbReference type="Gene3D" id="2.102.10.10">
    <property type="entry name" value="Rieske [2Fe-2S] iron-sulphur domain"/>
    <property type="match status" value="1"/>
</dbReference>
<gene>
    <name evidence="6" type="ORF">DDQ50_11935</name>
</gene>
<organism evidence="6 7">
    <name type="scientific">Amnibacterium flavum</name>
    <dbReference type="NCBI Taxonomy" id="2173173"/>
    <lineage>
        <taxon>Bacteria</taxon>
        <taxon>Bacillati</taxon>
        <taxon>Actinomycetota</taxon>
        <taxon>Actinomycetes</taxon>
        <taxon>Micrococcales</taxon>
        <taxon>Microbacteriaceae</taxon>
        <taxon>Amnibacterium</taxon>
    </lineage>
</organism>
<evidence type="ECO:0000256" key="4">
    <source>
        <dbReference type="ARBA" id="ARBA00023014"/>
    </source>
</evidence>
<reference evidence="6 7" key="1">
    <citation type="submission" date="2018-05" db="EMBL/GenBank/DDBJ databases">
        <title>Amnibacterium sp. M8JJ-5, whole genome shotgun sequence.</title>
        <authorList>
            <person name="Tuo L."/>
        </authorList>
    </citation>
    <scope>NUCLEOTIDE SEQUENCE [LARGE SCALE GENOMIC DNA]</scope>
    <source>
        <strain evidence="6 7">M8JJ-5</strain>
    </source>
</reference>
<dbReference type="InterPro" id="IPR036922">
    <property type="entry name" value="Rieske_2Fe-2S_sf"/>
</dbReference>
<comment type="caution">
    <text evidence="6">The sequence shown here is derived from an EMBL/GenBank/DDBJ whole genome shotgun (WGS) entry which is preliminary data.</text>
</comment>
<dbReference type="InterPro" id="IPR017941">
    <property type="entry name" value="Rieske_2Fe-2S"/>
</dbReference>
<dbReference type="CDD" id="cd03528">
    <property type="entry name" value="Rieske_RO_ferredoxin"/>
    <property type="match status" value="1"/>
</dbReference>
<accession>A0A2V1HVM7</accession>
<dbReference type="GO" id="GO:0016705">
    <property type="term" value="F:oxidoreductase activity, acting on paired donors, with incorporation or reduction of molecular oxygen"/>
    <property type="evidence" value="ECO:0007669"/>
    <property type="project" value="UniProtKB-ARBA"/>
</dbReference>
<dbReference type="PROSITE" id="PS51296">
    <property type="entry name" value="RIESKE"/>
    <property type="match status" value="1"/>
</dbReference>
<dbReference type="GO" id="GO:0051537">
    <property type="term" value="F:2 iron, 2 sulfur cluster binding"/>
    <property type="evidence" value="ECO:0007669"/>
    <property type="project" value="UniProtKB-KW"/>
</dbReference>
<dbReference type="AlphaFoldDB" id="A0A2V1HVM7"/>
<keyword evidence="2" id="KW-0479">Metal-binding</keyword>
<feature type="domain" description="Rieske" evidence="5">
    <location>
        <begin position="4"/>
        <end position="109"/>
    </location>
</feature>
<keyword evidence="7" id="KW-1185">Reference proteome</keyword>
<proteinExistence type="predicted"/>
<sequence length="118" mass="12258">MAAVNIGPSDEISVDQAKRVVLDGIAIAVVKDSAGVVHAIGDTCTHGDISLSEGFVEDAPSSDGSVGPTLECWAHGSRFELTTGKPLTLPAYEPVPVFEVTVVDGDVWIDPTPRTVDA</sequence>
<evidence type="ECO:0000256" key="1">
    <source>
        <dbReference type="ARBA" id="ARBA00022714"/>
    </source>
</evidence>
<keyword evidence="1" id="KW-0001">2Fe-2S</keyword>
<dbReference type="Proteomes" id="UP000244893">
    <property type="component" value="Unassembled WGS sequence"/>
</dbReference>
<dbReference type="Pfam" id="PF00355">
    <property type="entry name" value="Rieske"/>
    <property type="match status" value="1"/>
</dbReference>
<evidence type="ECO:0000256" key="2">
    <source>
        <dbReference type="ARBA" id="ARBA00022723"/>
    </source>
</evidence>
<dbReference type="GO" id="GO:0004497">
    <property type="term" value="F:monooxygenase activity"/>
    <property type="evidence" value="ECO:0007669"/>
    <property type="project" value="UniProtKB-ARBA"/>
</dbReference>
<evidence type="ECO:0000313" key="7">
    <source>
        <dbReference type="Proteomes" id="UP000244893"/>
    </source>
</evidence>